<gene>
    <name evidence="9" type="primary">thiE</name>
    <name evidence="13" type="ORF">SAMN04488112_110110</name>
</gene>
<dbReference type="OrthoDB" id="9812206at2"/>
<comment type="pathway">
    <text evidence="1 9 11">Cofactor biosynthesis; thiamine diphosphate biosynthesis; thiamine phosphate from 4-amino-2-methyl-5-diphosphomethylpyrimidine and 4-methyl-5-(2-phosphoethyl)-thiazole: step 1/1.</text>
</comment>
<evidence type="ECO:0000256" key="6">
    <source>
        <dbReference type="ARBA" id="ARBA00047334"/>
    </source>
</evidence>
<protein>
    <recommendedName>
        <fullName evidence="9">Thiamine-phosphate synthase</fullName>
        <shortName evidence="9">TP synthase</shortName>
        <shortName evidence="9">TPS</shortName>
        <ecNumber evidence="9">2.5.1.3</ecNumber>
    </recommendedName>
    <alternativeName>
        <fullName evidence="9">Thiamine-phosphate pyrophosphorylase</fullName>
        <shortName evidence="9">TMP pyrophosphorylase</shortName>
        <shortName evidence="9">TMP-PPase</shortName>
    </alternativeName>
</protein>
<dbReference type="UniPathway" id="UPA00060">
    <property type="reaction ID" value="UER00141"/>
</dbReference>
<evidence type="ECO:0000256" key="3">
    <source>
        <dbReference type="ARBA" id="ARBA00022723"/>
    </source>
</evidence>
<comment type="function">
    <text evidence="9">Condenses 4-methyl-5-(beta-hydroxyethyl)thiazole monophosphate (THZ-P) and 2-methyl-4-amino-5-hydroxymethyl pyrimidine pyrophosphate (HMP-PP) to form thiamine monophosphate (TMP).</text>
</comment>
<dbReference type="InterPro" id="IPR036206">
    <property type="entry name" value="ThiamineP_synth_sf"/>
</dbReference>
<evidence type="ECO:0000256" key="11">
    <source>
        <dbReference type="RuleBase" id="RU004253"/>
    </source>
</evidence>
<dbReference type="GO" id="GO:0000287">
    <property type="term" value="F:magnesium ion binding"/>
    <property type="evidence" value="ECO:0007669"/>
    <property type="project" value="UniProtKB-UniRule"/>
</dbReference>
<evidence type="ECO:0000256" key="8">
    <source>
        <dbReference type="ARBA" id="ARBA00047883"/>
    </source>
</evidence>
<name>A0A1G6MS06_9BACL</name>
<evidence type="ECO:0000313" key="14">
    <source>
        <dbReference type="Proteomes" id="UP000199387"/>
    </source>
</evidence>
<dbReference type="EC" id="2.5.1.3" evidence="9"/>
<dbReference type="NCBIfam" id="TIGR00693">
    <property type="entry name" value="thiE"/>
    <property type="match status" value="1"/>
</dbReference>
<feature type="binding site" evidence="9">
    <location>
        <position position="142"/>
    </location>
    <ligand>
        <name>4-amino-2-methyl-5-(diphosphooxymethyl)pyrimidine</name>
        <dbReference type="ChEBI" id="CHEBI:57841"/>
    </ligand>
</feature>
<evidence type="ECO:0000256" key="9">
    <source>
        <dbReference type="HAMAP-Rule" id="MF_00097"/>
    </source>
</evidence>
<feature type="domain" description="Thiamine phosphate synthase/TenI" evidence="12">
    <location>
        <begin position="10"/>
        <end position="195"/>
    </location>
</feature>
<evidence type="ECO:0000256" key="10">
    <source>
        <dbReference type="RuleBase" id="RU003826"/>
    </source>
</evidence>
<evidence type="ECO:0000256" key="1">
    <source>
        <dbReference type="ARBA" id="ARBA00005165"/>
    </source>
</evidence>
<sequence length="219" mass="23333">MPLSPSALRLYLVMGSQDCRGRDPAWILQEAIAGGVTLFQFREKDSSLSMTQTVSLGKQLRELCAKYRIPFIVNDRVDLAMILDADGVHLGQDDLPPVEVRPLLETNALIGISTETPEEAKAAAQAGADYLGVGAMYATRSKPDAGKPIGPEGIRRINCKVSHPLPVVGIGGIDGNNAKEVIQAGAAGIAVISAITHADSPRRAAAELREIVERSRLKS</sequence>
<reference evidence="13 14" key="1">
    <citation type="submission" date="2016-10" db="EMBL/GenBank/DDBJ databases">
        <authorList>
            <person name="de Groot N.N."/>
        </authorList>
    </citation>
    <scope>NUCLEOTIDE SEQUENCE [LARGE SCALE GENOMIC DNA]</scope>
    <source>
        <strain evidence="13 14">DSM 45514</strain>
    </source>
</reference>
<dbReference type="InterPro" id="IPR013785">
    <property type="entry name" value="Aldolase_TIM"/>
</dbReference>
<dbReference type="AlphaFoldDB" id="A0A1G6MS06"/>
<dbReference type="GO" id="GO:0004789">
    <property type="term" value="F:thiamine-phosphate diphosphorylase activity"/>
    <property type="evidence" value="ECO:0007669"/>
    <property type="project" value="UniProtKB-UniRule"/>
</dbReference>
<evidence type="ECO:0000256" key="4">
    <source>
        <dbReference type="ARBA" id="ARBA00022842"/>
    </source>
</evidence>
<keyword evidence="2 9" id="KW-0808">Transferase</keyword>
<feature type="binding site" evidence="9">
    <location>
        <position position="172"/>
    </location>
    <ligand>
        <name>2-[(2R,5Z)-2-carboxy-4-methylthiazol-5(2H)-ylidene]ethyl phosphate</name>
        <dbReference type="ChEBI" id="CHEBI:62899"/>
    </ligand>
</feature>
<feature type="binding site" evidence="9">
    <location>
        <position position="74"/>
    </location>
    <ligand>
        <name>4-amino-2-methyl-5-(diphosphooxymethyl)pyrimidine</name>
        <dbReference type="ChEBI" id="CHEBI:57841"/>
    </ligand>
</feature>
<dbReference type="GO" id="GO:0009228">
    <property type="term" value="P:thiamine biosynthetic process"/>
    <property type="evidence" value="ECO:0007669"/>
    <property type="project" value="UniProtKB-KW"/>
</dbReference>
<feature type="binding site" evidence="9">
    <location>
        <begin position="40"/>
        <end position="44"/>
    </location>
    <ligand>
        <name>4-amino-2-methyl-5-(diphosphooxymethyl)pyrimidine</name>
        <dbReference type="ChEBI" id="CHEBI:57841"/>
    </ligand>
</feature>
<feature type="binding site" evidence="9">
    <location>
        <position position="94"/>
    </location>
    <ligand>
        <name>Mg(2+)</name>
        <dbReference type="ChEBI" id="CHEBI:18420"/>
    </ligand>
</feature>
<keyword evidence="4 9" id="KW-0460">Magnesium</keyword>
<organism evidence="13 14">
    <name type="scientific">Melghirimyces thermohalophilus</name>
    <dbReference type="NCBI Taxonomy" id="1236220"/>
    <lineage>
        <taxon>Bacteria</taxon>
        <taxon>Bacillati</taxon>
        <taxon>Bacillota</taxon>
        <taxon>Bacilli</taxon>
        <taxon>Bacillales</taxon>
        <taxon>Thermoactinomycetaceae</taxon>
        <taxon>Melghirimyces</taxon>
    </lineage>
</organism>
<dbReference type="GO" id="GO:0009229">
    <property type="term" value="P:thiamine diphosphate biosynthetic process"/>
    <property type="evidence" value="ECO:0007669"/>
    <property type="project" value="UniProtKB-UniRule"/>
</dbReference>
<proteinExistence type="inferred from homology"/>
<comment type="similarity">
    <text evidence="9 10">Belongs to the thiamine-phosphate synthase family.</text>
</comment>
<accession>A0A1G6MS06</accession>
<comment type="catalytic activity">
    <reaction evidence="8 9 10">
        <text>2-[(2R,5Z)-2-carboxy-4-methylthiazol-5(2H)-ylidene]ethyl phosphate + 4-amino-2-methyl-5-(diphosphooxymethyl)pyrimidine + 2 H(+) = thiamine phosphate + CO2 + diphosphate</text>
        <dbReference type="Rhea" id="RHEA:47844"/>
        <dbReference type="ChEBI" id="CHEBI:15378"/>
        <dbReference type="ChEBI" id="CHEBI:16526"/>
        <dbReference type="ChEBI" id="CHEBI:33019"/>
        <dbReference type="ChEBI" id="CHEBI:37575"/>
        <dbReference type="ChEBI" id="CHEBI:57841"/>
        <dbReference type="ChEBI" id="CHEBI:62899"/>
        <dbReference type="EC" id="2.5.1.3"/>
    </reaction>
</comment>
<comment type="catalytic activity">
    <reaction evidence="7 9 10">
        <text>2-(2-carboxy-4-methylthiazol-5-yl)ethyl phosphate + 4-amino-2-methyl-5-(diphosphooxymethyl)pyrimidine + 2 H(+) = thiamine phosphate + CO2 + diphosphate</text>
        <dbReference type="Rhea" id="RHEA:47848"/>
        <dbReference type="ChEBI" id="CHEBI:15378"/>
        <dbReference type="ChEBI" id="CHEBI:16526"/>
        <dbReference type="ChEBI" id="CHEBI:33019"/>
        <dbReference type="ChEBI" id="CHEBI:37575"/>
        <dbReference type="ChEBI" id="CHEBI:57841"/>
        <dbReference type="ChEBI" id="CHEBI:62890"/>
        <dbReference type="EC" id="2.5.1.3"/>
    </reaction>
</comment>
<feature type="binding site" evidence="9">
    <location>
        <position position="75"/>
    </location>
    <ligand>
        <name>Mg(2+)</name>
        <dbReference type="ChEBI" id="CHEBI:18420"/>
    </ligand>
</feature>
<dbReference type="PANTHER" id="PTHR20857:SF15">
    <property type="entry name" value="THIAMINE-PHOSPHATE SYNTHASE"/>
    <property type="match status" value="1"/>
</dbReference>
<dbReference type="RefSeq" id="WP_091569997.1">
    <property type="nucleotide sequence ID" value="NZ_FMZA01000010.1"/>
</dbReference>
<feature type="binding site" evidence="9">
    <location>
        <begin position="192"/>
        <end position="193"/>
    </location>
    <ligand>
        <name>2-[(2R,5Z)-2-carboxy-4-methylthiazol-5(2H)-ylidene]ethyl phosphate</name>
        <dbReference type="ChEBI" id="CHEBI:62899"/>
    </ligand>
</feature>
<feature type="binding site" evidence="9">
    <location>
        <position position="113"/>
    </location>
    <ligand>
        <name>4-amino-2-methyl-5-(diphosphooxymethyl)pyrimidine</name>
        <dbReference type="ChEBI" id="CHEBI:57841"/>
    </ligand>
</feature>
<dbReference type="InterPro" id="IPR034291">
    <property type="entry name" value="TMP_synthase"/>
</dbReference>
<dbReference type="GO" id="GO:0005737">
    <property type="term" value="C:cytoplasm"/>
    <property type="evidence" value="ECO:0007669"/>
    <property type="project" value="TreeGrafter"/>
</dbReference>
<dbReference type="Proteomes" id="UP000199387">
    <property type="component" value="Unassembled WGS sequence"/>
</dbReference>
<dbReference type="STRING" id="1236220.SAMN04488112_110110"/>
<dbReference type="InterPro" id="IPR022998">
    <property type="entry name" value="ThiamineP_synth_TenI"/>
</dbReference>
<dbReference type="PANTHER" id="PTHR20857">
    <property type="entry name" value="THIAMINE-PHOSPHATE PYROPHOSPHORYLASE"/>
    <property type="match status" value="1"/>
</dbReference>
<comment type="catalytic activity">
    <reaction evidence="6 9 10">
        <text>4-methyl-5-(2-phosphooxyethyl)-thiazole + 4-amino-2-methyl-5-(diphosphooxymethyl)pyrimidine + H(+) = thiamine phosphate + diphosphate</text>
        <dbReference type="Rhea" id="RHEA:22328"/>
        <dbReference type="ChEBI" id="CHEBI:15378"/>
        <dbReference type="ChEBI" id="CHEBI:33019"/>
        <dbReference type="ChEBI" id="CHEBI:37575"/>
        <dbReference type="ChEBI" id="CHEBI:57841"/>
        <dbReference type="ChEBI" id="CHEBI:58296"/>
        <dbReference type="EC" id="2.5.1.3"/>
    </reaction>
</comment>
<comment type="cofactor">
    <cofactor evidence="9">
        <name>Mg(2+)</name>
        <dbReference type="ChEBI" id="CHEBI:18420"/>
    </cofactor>
    <text evidence="9">Binds 1 Mg(2+) ion per subunit.</text>
</comment>
<keyword evidence="5 9" id="KW-0784">Thiamine biosynthesis</keyword>
<dbReference type="EMBL" id="FMZA01000010">
    <property type="protein sequence ID" value="SDC57755.1"/>
    <property type="molecule type" value="Genomic_DNA"/>
</dbReference>
<evidence type="ECO:0000256" key="5">
    <source>
        <dbReference type="ARBA" id="ARBA00022977"/>
    </source>
</evidence>
<dbReference type="CDD" id="cd00564">
    <property type="entry name" value="TMP_TenI"/>
    <property type="match status" value="1"/>
</dbReference>
<dbReference type="SUPFAM" id="SSF51391">
    <property type="entry name" value="Thiamin phosphate synthase"/>
    <property type="match status" value="1"/>
</dbReference>
<evidence type="ECO:0000313" key="13">
    <source>
        <dbReference type="EMBL" id="SDC57755.1"/>
    </source>
</evidence>
<dbReference type="HAMAP" id="MF_00097">
    <property type="entry name" value="TMP_synthase"/>
    <property type="match status" value="1"/>
</dbReference>
<evidence type="ECO:0000256" key="7">
    <source>
        <dbReference type="ARBA" id="ARBA00047851"/>
    </source>
</evidence>
<keyword evidence="3 9" id="KW-0479">Metal-binding</keyword>
<dbReference type="FunFam" id="3.20.20.70:FF:000096">
    <property type="entry name" value="Thiamine-phosphate synthase"/>
    <property type="match status" value="1"/>
</dbReference>
<dbReference type="Gene3D" id="3.20.20.70">
    <property type="entry name" value="Aldolase class I"/>
    <property type="match status" value="1"/>
</dbReference>
<dbReference type="Pfam" id="PF02581">
    <property type="entry name" value="TMP-TENI"/>
    <property type="match status" value="1"/>
</dbReference>
<evidence type="ECO:0000256" key="2">
    <source>
        <dbReference type="ARBA" id="ARBA00022679"/>
    </source>
</evidence>
<keyword evidence="14" id="KW-1185">Reference proteome</keyword>
<evidence type="ECO:0000259" key="12">
    <source>
        <dbReference type="Pfam" id="PF02581"/>
    </source>
</evidence>
<feature type="binding site" evidence="9">
    <location>
        <begin position="139"/>
        <end position="141"/>
    </location>
    <ligand>
        <name>2-[(2R,5Z)-2-carboxy-4-methylthiazol-5(2H)-ylidene]ethyl phosphate</name>
        <dbReference type="ChEBI" id="CHEBI:62899"/>
    </ligand>
</feature>